<dbReference type="InterPro" id="IPR001967">
    <property type="entry name" value="Peptidase_S11_N"/>
</dbReference>
<feature type="compositionally biased region" description="Acidic residues" evidence="8">
    <location>
        <begin position="277"/>
        <end position="288"/>
    </location>
</feature>
<reference evidence="10 11" key="1">
    <citation type="submission" date="2018-05" db="EMBL/GenBank/DDBJ databases">
        <title>Complete genome sequence of the Type Strain of Streptomyces spongiicola HNM0071, the producer of staurosporine.</title>
        <authorList>
            <person name="Zhou S."/>
            <person name="Huang X."/>
        </authorList>
    </citation>
    <scope>NUCLEOTIDE SEQUENCE [LARGE SCALE GENOMIC DNA]</scope>
    <source>
        <strain evidence="10 11">HNM0071</strain>
    </source>
</reference>
<evidence type="ECO:0000259" key="9">
    <source>
        <dbReference type="Pfam" id="PF00768"/>
    </source>
</evidence>
<feature type="compositionally biased region" description="Low complexity" evidence="8">
    <location>
        <begin position="90"/>
        <end position="104"/>
    </location>
</feature>
<evidence type="ECO:0000256" key="5">
    <source>
        <dbReference type="ARBA" id="ARBA00022984"/>
    </source>
</evidence>
<evidence type="ECO:0000256" key="7">
    <source>
        <dbReference type="RuleBase" id="RU004016"/>
    </source>
</evidence>
<feature type="compositionally biased region" description="Basic and acidic residues" evidence="8">
    <location>
        <begin position="364"/>
        <end position="403"/>
    </location>
</feature>
<dbReference type="PANTHER" id="PTHR21581">
    <property type="entry name" value="D-ALANYL-D-ALANINE CARBOXYPEPTIDASE"/>
    <property type="match status" value="1"/>
</dbReference>
<keyword evidence="2" id="KW-0732">Signal</keyword>
<proteinExistence type="inferred from homology"/>
<dbReference type="Gene3D" id="3.40.710.10">
    <property type="entry name" value="DD-peptidase/beta-lactamase superfamily"/>
    <property type="match status" value="1"/>
</dbReference>
<feature type="domain" description="Peptidase S11 D-alanyl-D-alanine carboxypeptidase A N-terminal" evidence="9">
    <location>
        <begin position="645"/>
        <end position="840"/>
    </location>
</feature>
<dbReference type="Proteomes" id="UP000245051">
    <property type="component" value="Chromosome"/>
</dbReference>
<evidence type="ECO:0000256" key="4">
    <source>
        <dbReference type="ARBA" id="ARBA00022960"/>
    </source>
</evidence>
<name>A0ABN5KM07_9ACTN</name>
<keyword evidence="5" id="KW-0573">Peptidoglycan synthesis</keyword>
<feature type="compositionally biased region" description="Low complexity" evidence="8">
    <location>
        <begin position="451"/>
        <end position="502"/>
    </location>
</feature>
<dbReference type="PRINTS" id="PR00725">
    <property type="entry name" value="DADACBPTASE1"/>
</dbReference>
<dbReference type="Pfam" id="PF00768">
    <property type="entry name" value="Peptidase_S11"/>
    <property type="match status" value="1"/>
</dbReference>
<keyword evidence="6" id="KW-0961">Cell wall biogenesis/degradation</keyword>
<sequence>MSFSSRTGAKGSHRTLVDGSDSGAGGTSATADSGLRHGGGTVAGESPDRSEQQKSSGETTPGERDPRLAVVRSEGVSSEGRTDQPTAVFRTPSSESSRSSSSSGDGDRGTGRVTGRGSDSHRGSHVGAGEDTDTDGDAPGAGSGSRTATESGAPEGRPSGGGDRLREAVTAWHSGTDEPGKDAVSGSAEADADDRLAGSDTPEVARGATEVVDEGARRSVAPAPRKSVDVESAAGPDAGGRGGRGGRGGGGGGGGNSGEDGARARAPRWAATRTAEGDDATAAEDEATAEGPDGAEAIASADAAGAGEDGGDEGNRTPAGKPVAVGTALPRSAVDQPTTALKITPSAAAPKQAVKPSTATSRPGTDRTGSDREGSDRTGSDREGSDRTGSDREGSEWEAERTTALRVTAPPSGSAKPGQGPAMKPAAESDDRPDAEGAAGSTPPSGGGGVAAPATPVAGAASASEPKSASKSASGPDSASASASKPGPGRASGGAPESAAESAAERTSTFVPLRRDDAPSASKSAPPGRYAAAPSVSVAEPERTRQQPMPPKPPLDLLAELTNTPPPPQTPVRTLLRRVRIWTPLVVLLLIVFAVVQTMRPLPENTLSLTAEPAYTFEGAAPQLPWPAKGQAYMAASGLGALGSSGEQKPVPIASVTKSMTAYVILKNHPLKPGEEGPVIEIDAKGESDGQLDKTDNESTLNTVKKGDKISLRDALAAIMIPSANNIARQLARWDSGSEKAFVEKMNAAAEELGMENTTYTDPSGLDATTVSTAEDQVKLGLKLVEIKALTDITKLPEWTDPSGRTWRNYNELPPFDGALGIKTGSTTKAGGNLLFAAHKMVGDTDQLIVGAVLAQYDTPILGTAIKESKELMLATQDALKNATVVEKGQVVGLVEDGLGGSVPVVATKDVRAVGWSGLTVKLELTDGGKVLPHEAAPGTVVGSLTVGEGASQVAVPVALQQELAEPGFGARLTRLG</sequence>
<protein>
    <recommendedName>
        <fullName evidence="9">Peptidase S11 D-alanyl-D-alanine carboxypeptidase A N-terminal domain-containing protein</fullName>
    </recommendedName>
</protein>
<dbReference type="PANTHER" id="PTHR21581:SF33">
    <property type="entry name" value="D-ALANYL-D-ALANINE CARBOXYPEPTIDASE DACB"/>
    <property type="match status" value="1"/>
</dbReference>
<evidence type="ECO:0000256" key="2">
    <source>
        <dbReference type="ARBA" id="ARBA00022729"/>
    </source>
</evidence>
<evidence type="ECO:0000313" key="10">
    <source>
        <dbReference type="EMBL" id="AWK09660.1"/>
    </source>
</evidence>
<dbReference type="EMBL" id="CP029254">
    <property type="protein sequence ID" value="AWK09660.1"/>
    <property type="molecule type" value="Genomic_DNA"/>
</dbReference>
<gene>
    <name evidence="10" type="ORF">DDQ41_12840</name>
</gene>
<keyword evidence="11" id="KW-1185">Reference proteome</keyword>
<dbReference type="InterPro" id="IPR018044">
    <property type="entry name" value="Peptidase_S11"/>
</dbReference>
<feature type="compositionally biased region" description="Gly residues" evidence="8">
    <location>
        <begin position="237"/>
        <end position="258"/>
    </location>
</feature>
<feature type="region of interest" description="Disordered" evidence="8">
    <location>
        <begin position="1"/>
        <end position="553"/>
    </location>
</feature>
<dbReference type="SUPFAM" id="SSF56601">
    <property type="entry name" value="beta-lactamase/transpeptidase-like"/>
    <property type="match status" value="1"/>
</dbReference>
<evidence type="ECO:0000256" key="6">
    <source>
        <dbReference type="ARBA" id="ARBA00023316"/>
    </source>
</evidence>
<evidence type="ECO:0000256" key="3">
    <source>
        <dbReference type="ARBA" id="ARBA00022801"/>
    </source>
</evidence>
<organism evidence="10 11">
    <name type="scientific">Streptomyces spongiicola</name>
    <dbReference type="NCBI Taxonomy" id="1690221"/>
    <lineage>
        <taxon>Bacteria</taxon>
        <taxon>Bacillati</taxon>
        <taxon>Actinomycetota</taxon>
        <taxon>Actinomycetes</taxon>
        <taxon>Kitasatosporales</taxon>
        <taxon>Streptomycetaceae</taxon>
        <taxon>Streptomyces</taxon>
    </lineage>
</organism>
<comment type="similarity">
    <text evidence="1 7">Belongs to the peptidase S11 family.</text>
</comment>
<evidence type="ECO:0000313" key="11">
    <source>
        <dbReference type="Proteomes" id="UP000245051"/>
    </source>
</evidence>
<accession>A0ABN5KM07</accession>
<feature type="compositionally biased region" description="Low complexity" evidence="8">
    <location>
        <begin position="289"/>
        <end position="306"/>
    </location>
</feature>
<keyword evidence="4" id="KW-0133">Cell shape</keyword>
<evidence type="ECO:0000256" key="8">
    <source>
        <dbReference type="SAM" id="MobiDB-lite"/>
    </source>
</evidence>
<dbReference type="InterPro" id="IPR012338">
    <property type="entry name" value="Beta-lactam/transpept-like"/>
</dbReference>
<evidence type="ECO:0000256" key="1">
    <source>
        <dbReference type="ARBA" id="ARBA00007164"/>
    </source>
</evidence>
<keyword evidence="3" id="KW-0378">Hydrolase</keyword>